<evidence type="ECO:0000313" key="2">
    <source>
        <dbReference type="Proteomes" id="UP000774326"/>
    </source>
</evidence>
<name>A0A9P8PZJ4_WICPI</name>
<comment type="caution">
    <text evidence="1">The sequence shown here is derived from an EMBL/GenBank/DDBJ whole genome shotgun (WGS) entry which is preliminary data.</text>
</comment>
<keyword evidence="2" id="KW-1185">Reference proteome</keyword>
<proteinExistence type="predicted"/>
<dbReference type="Proteomes" id="UP000774326">
    <property type="component" value="Unassembled WGS sequence"/>
</dbReference>
<organism evidence="1 2">
    <name type="scientific">Wickerhamomyces pijperi</name>
    <name type="common">Yeast</name>
    <name type="synonym">Pichia pijperi</name>
    <dbReference type="NCBI Taxonomy" id="599730"/>
    <lineage>
        <taxon>Eukaryota</taxon>
        <taxon>Fungi</taxon>
        <taxon>Dikarya</taxon>
        <taxon>Ascomycota</taxon>
        <taxon>Saccharomycotina</taxon>
        <taxon>Saccharomycetes</taxon>
        <taxon>Phaffomycetales</taxon>
        <taxon>Wickerhamomycetaceae</taxon>
        <taxon>Wickerhamomyces</taxon>
    </lineage>
</organism>
<sequence length="208" mass="23501">MLDEQLVVALLHGDDQLFQQIVVFELGLEKSAQVSCEFTGCQVQRVQSSQIGQRGGRVADLQQGLNTRLDLLHVDSLHEESQGGDRVLKHFHYDDGFVVDHVLDHLIELVGSRKNWFWLTKFFTTVSPPLYSVSTSTISFIFWKLSRLYSLLKSSSSEVSISSEYFWINSEVFLDSGNSSDSNFTDSLNNCETVPAHFLLSTEAPFIM</sequence>
<reference evidence="1" key="2">
    <citation type="submission" date="2021-01" db="EMBL/GenBank/DDBJ databases">
        <authorList>
            <person name="Schikora-Tamarit M.A."/>
        </authorList>
    </citation>
    <scope>NUCLEOTIDE SEQUENCE</scope>
    <source>
        <strain evidence="1">CBS2887</strain>
    </source>
</reference>
<accession>A0A9P8PZJ4</accession>
<evidence type="ECO:0000313" key="1">
    <source>
        <dbReference type="EMBL" id="KAH3680440.1"/>
    </source>
</evidence>
<gene>
    <name evidence="1" type="ORF">WICPIJ_008289</name>
</gene>
<dbReference type="EMBL" id="JAEUBG010004735">
    <property type="protein sequence ID" value="KAH3680440.1"/>
    <property type="molecule type" value="Genomic_DNA"/>
</dbReference>
<protein>
    <submittedName>
        <fullName evidence="1">Uncharacterized protein</fullName>
    </submittedName>
</protein>
<dbReference type="AlphaFoldDB" id="A0A9P8PZJ4"/>
<reference evidence="1" key="1">
    <citation type="journal article" date="2021" name="Open Biol.">
        <title>Shared evolutionary footprints suggest mitochondrial oxidative damage underlies multiple complex I losses in fungi.</title>
        <authorList>
            <person name="Schikora-Tamarit M.A."/>
            <person name="Marcet-Houben M."/>
            <person name="Nosek J."/>
            <person name="Gabaldon T."/>
        </authorList>
    </citation>
    <scope>NUCLEOTIDE SEQUENCE</scope>
    <source>
        <strain evidence="1">CBS2887</strain>
    </source>
</reference>